<comment type="subcellular location">
    <subcellularLocation>
        <location evidence="1">Cell membrane</location>
        <topology evidence="1">Multi-pass membrane protein</topology>
    </subcellularLocation>
</comment>
<comment type="caution">
    <text evidence="8">The sequence shown here is derived from an EMBL/GenBank/DDBJ whole genome shotgun (WGS) entry which is preliminary data.</text>
</comment>
<feature type="transmembrane region" description="Helical" evidence="7">
    <location>
        <begin position="377"/>
        <end position="397"/>
    </location>
</feature>
<name>A0A318N1B5_9PROT</name>
<feature type="transmembrane region" description="Helical" evidence="7">
    <location>
        <begin position="318"/>
        <end position="342"/>
    </location>
</feature>
<dbReference type="PRINTS" id="PR00173">
    <property type="entry name" value="EDTRNSPORT"/>
</dbReference>
<dbReference type="GO" id="GO:0006835">
    <property type="term" value="P:dicarboxylic acid transport"/>
    <property type="evidence" value="ECO:0007669"/>
    <property type="project" value="TreeGrafter"/>
</dbReference>
<feature type="transmembrane region" description="Helical" evidence="7">
    <location>
        <begin position="107"/>
        <end position="129"/>
    </location>
</feature>
<dbReference type="Gene3D" id="1.10.3860.10">
    <property type="entry name" value="Sodium:dicarboxylate symporter"/>
    <property type="match status" value="1"/>
</dbReference>
<reference evidence="8 9" key="1">
    <citation type="submission" date="2018-05" db="EMBL/GenBank/DDBJ databases">
        <title>Reference genomes for bee gut microbiota database.</title>
        <authorList>
            <person name="Ellegaard K.M."/>
        </authorList>
    </citation>
    <scope>NUCLEOTIDE SEQUENCE [LARGE SCALE GENOMIC DNA]</scope>
    <source>
        <strain evidence="8 9">ESL0284</strain>
    </source>
</reference>
<evidence type="ECO:0000313" key="8">
    <source>
        <dbReference type="EMBL" id="PXZ00131.1"/>
    </source>
</evidence>
<dbReference type="SUPFAM" id="SSF118215">
    <property type="entry name" value="Proton glutamate symport protein"/>
    <property type="match status" value="1"/>
</dbReference>
<dbReference type="InterPro" id="IPR001991">
    <property type="entry name" value="Na-dicarboxylate_symporter"/>
</dbReference>
<protein>
    <submittedName>
        <fullName evidence="8">Dicarboxylate/amino acid:cation symporter</fullName>
    </submittedName>
</protein>
<feature type="transmembrane region" description="Helical" evidence="7">
    <location>
        <begin position="78"/>
        <end position="95"/>
    </location>
</feature>
<proteinExistence type="predicted"/>
<dbReference type="EMBL" id="QGLT01000003">
    <property type="protein sequence ID" value="PXZ00131.1"/>
    <property type="molecule type" value="Genomic_DNA"/>
</dbReference>
<keyword evidence="3" id="KW-1003">Cell membrane</keyword>
<dbReference type="Pfam" id="PF00375">
    <property type="entry name" value="SDF"/>
    <property type="match status" value="1"/>
</dbReference>
<feature type="transmembrane region" description="Helical" evidence="7">
    <location>
        <begin position="213"/>
        <end position="232"/>
    </location>
</feature>
<evidence type="ECO:0000256" key="5">
    <source>
        <dbReference type="ARBA" id="ARBA00022989"/>
    </source>
</evidence>
<dbReference type="OrthoDB" id="9766690at2"/>
<dbReference type="GO" id="GO:0005886">
    <property type="term" value="C:plasma membrane"/>
    <property type="evidence" value="ECO:0007669"/>
    <property type="project" value="UniProtKB-SubCell"/>
</dbReference>
<dbReference type="Proteomes" id="UP000247565">
    <property type="component" value="Unassembled WGS sequence"/>
</dbReference>
<keyword evidence="9" id="KW-1185">Reference proteome</keyword>
<feature type="transmembrane region" description="Helical" evidence="7">
    <location>
        <begin position="244"/>
        <end position="270"/>
    </location>
</feature>
<evidence type="ECO:0000256" key="7">
    <source>
        <dbReference type="SAM" id="Phobius"/>
    </source>
</evidence>
<dbReference type="PANTHER" id="PTHR42865">
    <property type="entry name" value="PROTON/GLUTAMATE-ASPARTATE SYMPORTER"/>
    <property type="match status" value="1"/>
</dbReference>
<keyword evidence="4 7" id="KW-0812">Transmembrane</keyword>
<organism evidence="8 9">
    <name type="scientific">Commensalibacter melissae</name>
    <dbReference type="NCBI Taxonomy" id="2070537"/>
    <lineage>
        <taxon>Bacteria</taxon>
        <taxon>Pseudomonadati</taxon>
        <taxon>Pseudomonadota</taxon>
        <taxon>Alphaproteobacteria</taxon>
        <taxon>Acetobacterales</taxon>
        <taxon>Acetobacteraceae</taxon>
    </lineage>
</organism>
<dbReference type="AlphaFoldDB" id="A0A318N1B5"/>
<evidence type="ECO:0000256" key="4">
    <source>
        <dbReference type="ARBA" id="ARBA00022692"/>
    </source>
</evidence>
<evidence type="ECO:0000256" key="3">
    <source>
        <dbReference type="ARBA" id="ARBA00022475"/>
    </source>
</evidence>
<dbReference type="GO" id="GO:0015293">
    <property type="term" value="F:symporter activity"/>
    <property type="evidence" value="ECO:0007669"/>
    <property type="project" value="UniProtKB-KW"/>
</dbReference>
<keyword evidence="2" id="KW-0813">Transport</keyword>
<accession>A0A318N1B5</accession>
<keyword evidence="6 7" id="KW-0472">Membrane</keyword>
<evidence type="ECO:0000256" key="2">
    <source>
        <dbReference type="ARBA" id="ARBA00022448"/>
    </source>
</evidence>
<sequence length="436" mass="47253">MAETQLQYNNPSTSRTLVKHAVTIGSTMILGLVFGLICHAFGDVIIYKSANGSITLSNFILTLSELIVNLFLRLIKMIVAPLVLATLIAGIGNVQDTKTIKTIGIKVIFWFIGASIVSLGVGMLAANIIQPGKNFTHNLPPVSESHAIYHFDLIKFTLHIVPDSVIDAMAHNDMLQLVVFAVFFGLSLAALPDKQCQLVRDVTDGVGKVMLKVTDMVMIIVPLVVFASLLSIATRNGLHVIESYGLFLIEFYAVILVMFIILIGTGYFMMGKKVFKLLPFIAEPVMVGFATASSESAFPRLLEQLEKFGVPPKISSFVVPLGYSFNLCGTMMFISFAAIFIAQAYGIHMPIEKQIMMLLVMMISSKGIAGVPRASMVMLAAVMPGFGIPEAGLLLIVGIDQFLDMARTATSVLGNGIIAAIANEWDIRANNTKETI</sequence>
<feature type="transmembrane region" description="Helical" evidence="7">
    <location>
        <begin position="174"/>
        <end position="192"/>
    </location>
</feature>
<evidence type="ECO:0000313" key="9">
    <source>
        <dbReference type="Proteomes" id="UP000247565"/>
    </source>
</evidence>
<gene>
    <name evidence="8" type="ORF">DK869_05700</name>
</gene>
<evidence type="ECO:0000256" key="1">
    <source>
        <dbReference type="ARBA" id="ARBA00004651"/>
    </source>
</evidence>
<dbReference type="InterPro" id="IPR036458">
    <property type="entry name" value="Na:dicarbo_symporter_sf"/>
</dbReference>
<dbReference type="RefSeq" id="WP_110439054.1">
    <property type="nucleotide sequence ID" value="NZ_CP046393.1"/>
</dbReference>
<feature type="transmembrane region" description="Helical" evidence="7">
    <location>
        <begin position="20"/>
        <end position="42"/>
    </location>
</feature>
<dbReference type="PANTHER" id="PTHR42865:SF7">
    <property type="entry name" value="PROTON_GLUTAMATE-ASPARTATE SYMPORTER"/>
    <property type="match status" value="1"/>
</dbReference>
<evidence type="ECO:0000256" key="6">
    <source>
        <dbReference type="ARBA" id="ARBA00023136"/>
    </source>
</evidence>
<keyword evidence="5 7" id="KW-1133">Transmembrane helix</keyword>